<evidence type="ECO:0000313" key="2">
    <source>
        <dbReference type="EMBL" id="USH03686.1"/>
    </source>
</evidence>
<dbReference type="RefSeq" id="WP_251878903.1">
    <property type="nucleotide sequence ID" value="NZ_CP082275.1"/>
</dbReference>
<dbReference type="InterPro" id="IPR016097">
    <property type="entry name" value="DUF695"/>
</dbReference>
<sequence length="149" mass="17457">MQIESADSASWNIAEGQRNDQPILIRYRPDLDYLFYNEKYSQRLTIFWDYTQEDSSGLPSSSQMDSMRDFEDTVVNALDCDRLAIFVFSYTHSGTREWHFYVSDIEKVGSKINEALSSFSKLPIELQVVDEPSWEKLNEVYAHCMQERT</sequence>
<evidence type="ECO:0000313" key="3">
    <source>
        <dbReference type="Proteomes" id="UP001056255"/>
    </source>
</evidence>
<keyword evidence="3" id="KW-1185">Reference proteome</keyword>
<evidence type="ECO:0000259" key="1">
    <source>
        <dbReference type="Pfam" id="PF05117"/>
    </source>
</evidence>
<dbReference type="Pfam" id="PF05117">
    <property type="entry name" value="DUF695"/>
    <property type="match status" value="1"/>
</dbReference>
<proteinExistence type="predicted"/>
<feature type="domain" description="DUF695" evidence="1">
    <location>
        <begin position="10"/>
        <end position="135"/>
    </location>
</feature>
<dbReference type="EMBL" id="CP082275">
    <property type="protein sequence ID" value="USH03686.1"/>
    <property type="molecule type" value="Genomic_DNA"/>
</dbReference>
<accession>A0ABY4WXH6</accession>
<reference evidence="2" key="1">
    <citation type="submission" date="2021-08" db="EMBL/GenBank/DDBJ databases">
        <authorList>
            <person name="Sakaguchi M."/>
            <person name="Kikuchi T."/>
            <person name="Urbanczyk H."/>
        </authorList>
    </citation>
    <scope>NUCLEOTIDE SEQUENCE</scope>
    <source>
        <strain evidence="2">020920N</strain>
    </source>
</reference>
<organism evidence="2 3">
    <name type="scientific">Grimontia kaedaensis</name>
    <dbReference type="NCBI Taxonomy" id="2872157"/>
    <lineage>
        <taxon>Bacteria</taxon>
        <taxon>Pseudomonadati</taxon>
        <taxon>Pseudomonadota</taxon>
        <taxon>Gammaproteobacteria</taxon>
        <taxon>Vibrionales</taxon>
        <taxon>Vibrionaceae</taxon>
        <taxon>Grimontia</taxon>
    </lineage>
</organism>
<gene>
    <name evidence="2" type="ORF">K6Q96_06750</name>
</gene>
<dbReference type="Proteomes" id="UP001056255">
    <property type="component" value="Chromosome I"/>
</dbReference>
<protein>
    <submittedName>
        <fullName evidence="2">DUF695 domain-containing protein</fullName>
    </submittedName>
</protein>
<name>A0ABY4WXH6_9GAMM</name>